<name>A0A9P7RLG7_9AGAR</name>
<gene>
    <name evidence="1" type="ORF">E1B28_002924</name>
</gene>
<dbReference type="GeneID" id="66072000"/>
<dbReference type="Proteomes" id="UP001049176">
    <property type="component" value="Chromosome 11"/>
</dbReference>
<dbReference type="EMBL" id="CM032191">
    <property type="protein sequence ID" value="KAG7085360.1"/>
    <property type="molecule type" value="Genomic_DNA"/>
</dbReference>
<evidence type="ECO:0000313" key="2">
    <source>
        <dbReference type="Proteomes" id="UP001049176"/>
    </source>
</evidence>
<sequence length="455" mass="52296">MDCWMDLDLGAGTTLTRHIPEELIDKMLNLLWDDQEALKQCSLVSRSFLCTCQKLSFECIRLEEIPDDVDDWAGHILRDSRPTMAERLELLLKSSPHLALLIKDLHIVDQSDLCTWGSWLTDDESLPFILPLLVNLERFYIASGMKDPDYIYLTHLPKPVQEAFFATWRLPKLTHIAIARITFGSFKDVLLVISQSSHSVRNIALCMVDGEEDREVNGNHDRDINGQLIIPRPSSTRHIDSLTFTSFGEHFTEFYTWLLSPETKFVWSSLHKLHFYIRGEFTFQEDLSVFRRILTASPSVEELHVVMYELFRFEGRNTWTESGPQEPIDISSIRVLHLVTDLFGSGLSILDWWCDNLASAPSLALEDLEIYVFPAYSCRPAAALDLIRRLDKILSSTERDINLKIRILPTRNDNLCLVPEDLRHCFTGLRAKGRLEVDCVDDDGLKAYTGYEEDI</sequence>
<dbReference type="KEGG" id="more:E1B28_002924"/>
<reference evidence="1" key="1">
    <citation type="journal article" date="2021" name="Genome Biol. Evol.">
        <title>The assembled and annotated genome of the fairy-ring fungus Marasmius oreades.</title>
        <authorList>
            <person name="Hiltunen M."/>
            <person name="Ament-Velasquez S.L."/>
            <person name="Johannesson H."/>
        </authorList>
    </citation>
    <scope>NUCLEOTIDE SEQUENCE</scope>
    <source>
        <strain evidence="1">03SP1</strain>
    </source>
</reference>
<evidence type="ECO:0008006" key="3">
    <source>
        <dbReference type="Google" id="ProtNLM"/>
    </source>
</evidence>
<dbReference type="OrthoDB" id="2977329at2759"/>
<dbReference type="RefSeq" id="XP_043001831.1">
    <property type="nucleotide sequence ID" value="XM_043159877.1"/>
</dbReference>
<organism evidence="1 2">
    <name type="scientific">Marasmius oreades</name>
    <name type="common">fairy-ring Marasmius</name>
    <dbReference type="NCBI Taxonomy" id="181124"/>
    <lineage>
        <taxon>Eukaryota</taxon>
        <taxon>Fungi</taxon>
        <taxon>Dikarya</taxon>
        <taxon>Basidiomycota</taxon>
        <taxon>Agaricomycotina</taxon>
        <taxon>Agaricomycetes</taxon>
        <taxon>Agaricomycetidae</taxon>
        <taxon>Agaricales</taxon>
        <taxon>Marasmiineae</taxon>
        <taxon>Marasmiaceae</taxon>
        <taxon>Marasmius</taxon>
    </lineage>
</organism>
<accession>A0A9P7RLG7</accession>
<comment type="caution">
    <text evidence="1">The sequence shown here is derived from an EMBL/GenBank/DDBJ whole genome shotgun (WGS) entry which is preliminary data.</text>
</comment>
<proteinExistence type="predicted"/>
<protein>
    <recommendedName>
        <fullName evidence="3">F-box domain-containing protein</fullName>
    </recommendedName>
</protein>
<evidence type="ECO:0000313" key="1">
    <source>
        <dbReference type="EMBL" id="KAG7085360.1"/>
    </source>
</evidence>
<dbReference type="AlphaFoldDB" id="A0A9P7RLG7"/>
<keyword evidence="2" id="KW-1185">Reference proteome</keyword>